<name>A0A9D2F5E9_9ENTE</name>
<keyword evidence="1" id="KW-0812">Transmembrane</keyword>
<reference evidence="2" key="1">
    <citation type="journal article" date="2021" name="PeerJ">
        <title>Extensive microbial diversity within the chicken gut microbiome revealed by metagenomics and culture.</title>
        <authorList>
            <person name="Gilroy R."/>
            <person name="Ravi A."/>
            <person name="Getino M."/>
            <person name="Pursley I."/>
            <person name="Horton D.L."/>
            <person name="Alikhan N.F."/>
            <person name="Baker D."/>
            <person name="Gharbi K."/>
            <person name="Hall N."/>
            <person name="Watson M."/>
            <person name="Adriaenssens E.M."/>
            <person name="Foster-Nyarko E."/>
            <person name="Jarju S."/>
            <person name="Secka A."/>
            <person name="Antonio M."/>
            <person name="Oren A."/>
            <person name="Chaudhuri R.R."/>
            <person name="La Ragione R."/>
            <person name="Hildebrand F."/>
            <person name="Pallen M.J."/>
        </authorList>
    </citation>
    <scope>NUCLEOTIDE SEQUENCE</scope>
    <source>
        <strain evidence="2">CHK172-16539</strain>
    </source>
</reference>
<accession>A0A9D2F5E9</accession>
<dbReference type="AlphaFoldDB" id="A0A9D2F5E9"/>
<dbReference type="Proteomes" id="UP000824063">
    <property type="component" value="Unassembled WGS sequence"/>
</dbReference>
<comment type="caution">
    <text evidence="2">The sequence shown here is derived from an EMBL/GenBank/DDBJ whole genome shotgun (WGS) entry which is preliminary data.</text>
</comment>
<evidence type="ECO:0000256" key="1">
    <source>
        <dbReference type="SAM" id="Phobius"/>
    </source>
</evidence>
<protein>
    <submittedName>
        <fullName evidence="2">Uncharacterized protein</fullName>
    </submittedName>
</protein>
<dbReference type="SUPFAM" id="SSF75011">
    <property type="entry name" value="3-carboxy-cis,cis-mucoante lactonizing enzyme"/>
    <property type="match status" value="1"/>
</dbReference>
<keyword evidence="1" id="KW-1133">Transmembrane helix</keyword>
<gene>
    <name evidence="2" type="ORF">IAA20_01005</name>
</gene>
<reference evidence="2" key="2">
    <citation type="submission" date="2021-04" db="EMBL/GenBank/DDBJ databases">
        <authorList>
            <person name="Gilroy R."/>
        </authorList>
    </citation>
    <scope>NUCLEOTIDE SEQUENCE</scope>
    <source>
        <strain evidence="2">CHK172-16539</strain>
    </source>
</reference>
<proteinExistence type="predicted"/>
<organism evidence="2 3">
    <name type="scientific">Candidatus Enterococcus avicola</name>
    <dbReference type="NCBI Taxonomy" id="2838561"/>
    <lineage>
        <taxon>Bacteria</taxon>
        <taxon>Bacillati</taxon>
        <taxon>Bacillota</taxon>
        <taxon>Bacilli</taxon>
        <taxon>Lactobacillales</taxon>
        <taxon>Enterococcaceae</taxon>
        <taxon>Enterococcus</taxon>
    </lineage>
</organism>
<dbReference type="EMBL" id="DXBN01000023">
    <property type="protein sequence ID" value="HIZ52509.1"/>
    <property type="molecule type" value="Genomic_DNA"/>
</dbReference>
<feature type="transmembrane region" description="Helical" evidence="1">
    <location>
        <begin position="12"/>
        <end position="29"/>
    </location>
</feature>
<sequence length="345" mass="39656">MTIKKIIRSRYAFFLLLLIIIFYASWQWIQAISTNYSLVFKEQYPHLSTSLIPKTQYKIPDLENTLTMDVKTHKPTNAENMIPQGLAFSNDFLFISAYSADKKYNSVIYVLDKHSGSHKKTIVLPDLAHAGGLAYDPISNNLWLTTETADEKAKIAAFSVKQIKEYDFEHAKQPLAYRYEIPLKDLPKASFLAYHESNLIVGHFKKDKEGTLVSYPLDNSGLPHQAKQNNPEETRGIDSKKEKVEIVEKIQGVSFFKNQILFSQSYGETDSQLFFLKNDLEKDPISYKEEDFSSSIDFPPYMEQIVVEKENLFVLFESAASEYRDQSNVTPIDEVLVFDLTKLKK</sequence>
<evidence type="ECO:0000313" key="2">
    <source>
        <dbReference type="EMBL" id="HIZ52509.1"/>
    </source>
</evidence>
<evidence type="ECO:0000313" key="3">
    <source>
        <dbReference type="Proteomes" id="UP000824063"/>
    </source>
</evidence>
<keyword evidence="1" id="KW-0472">Membrane</keyword>